<organism evidence="1 2">
    <name type="scientific">Candidatus Enterococcus ferrettii</name>
    <dbReference type="NCBI Taxonomy" id="2815324"/>
    <lineage>
        <taxon>Bacteria</taxon>
        <taxon>Bacillati</taxon>
        <taxon>Bacillota</taxon>
        <taxon>Bacilli</taxon>
        <taxon>Lactobacillales</taxon>
        <taxon>Enterococcaceae</taxon>
        <taxon>Enterococcus</taxon>
    </lineage>
</organism>
<reference evidence="1 2" key="1">
    <citation type="submission" date="2021-03" db="EMBL/GenBank/DDBJ databases">
        <authorList>
            <person name="Gilmore M.S."/>
            <person name="Schwartzman J."/>
            <person name="Van Tyne D."/>
            <person name="Martin M."/>
            <person name="Earl A.M."/>
            <person name="Manson A.L."/>
            <person name="Straub T."/>
            <person name="Salamzade R."/>
            <person name="Saavedra J."/>
            <person name="Lebreton F."/>
            <person name="Prichula J."/>
            <person name="Schaufler K."/>
            <person name="Gaca A."/>
            <person name="Sgardioli B."/>
            <person name="Wagenaar J."/>
            <person name="Strong T."/>
        </authorList>
    </citation>
    <scope>NUCLEOTIDE SEQUENCE [LARGE SCALE GENOMIC DNA]</scope>
    <source>
        <strain evidence="1 2">665A</strain>
    </source>
</reference>
<evidence type="ECO:0000313" key="2">
    <source>
        <dbReference type="Proteomes" id="UP000664357"/>
    </source>
</evidence>
<proteinExistence type="predicted"/>
<evidence type="ECO:0000313" key="1">
    <source>
        <dbReference type="EMBL" id="MEO1770806.1"/>
    </source>
</evidence>
<dbReference type="EMBL" id="JAFREL020000002">
    <property type="protein sequence ID" value="MEO1770806.1"/>
    <property type="molecule type" value="Genomic_DNA"/>
</dbReference>
<accession>A0ABV0EQA2</accession>
<evidence type="ECO:0008006" key="3">
    <source>
        <dbReference type="Google" id="ProtNLM"/>
    </source>
</evidence>
<name>A0ABV0EQA2_9ENTE</name>
<sequence length="76" mass="9412">MIVYCLFFCVLRKKILKESLSMINEKQKYDVYEYLILNDQFIYYHKGIQREMLITRRGLFGELIFKKVAFFRFVIR</sequence>
<dbReference type="Proteomes" id="UP000664357">
    <property type="component" value="Unassembled WGS sequence"/>
</dbReference>
<gene>
    <name evidence="1" type="ORF">JZO67_002759</name>
</gene>
<comment type="caution">
    <text evidence="1">The sequence shown here is derived from an EMBL/GenBank/DDBJ whole genome shotgun (WGS) entry which is preliminary data.</text>
</comment>
<protein>
    <recommendedName>
        <fullName evidence="3">Cyclic nucleotide-binding domain-containing protein</fullName>
    </recommendedName>
</protein>
<reference evidence="1 2" key="2">
    <citation type="submission" date="2024-02" db="EMBL/GenBank/DDBJ databases">
        <title>The Genome Sequence of Enterococcus sp. DIV0159.</title>
        <authorList>
            <person name="Earl A."/>
            <person name="Manson A."/>
            <person name="Gilmore M."/>
            <person name="Sanders J."/>
            <person name="Shea T."/>
            <person name="Howe W."/>
            <person name="Livny J."/>
            <person name="Cuomo C."/>
            <person name="Neafsey D."/>
            <person name="Birren B."/>
        </authorList>
    </citation>
    <scope>NUCLEOTIDE SEQUENCE [LARGE SCALE GENOMIC DNA]</scope>
    <source>
        <strain evidence="1 2">665A</strain>
    </source>
</reference>
<keyword evidence="2" id="KW-1185">Reference proteome</keyword>